<dbReference type="Pfam" id="PF21205">
    <property type="entry name" value="Rep3_C"/>
    <property type="match status" value="1"/>
</dbReference>
<organism evidence="5 6">
    <name type="scientific">Subdoligranulum variabile</name>
    <dbReference type="NCBI Taxonomy" id="214851"/>
    <lineage>
        <taxon>Bacteria</taxon>
        <taxon>Bacillati</taxon>
        <taxon>Bacillota</taxon>
        <taxon>Clostridia</taxon>
        <taxon>Eubacteriales</taxon>
        <taxon>Oscillospiraceae</taxon>
        <taxon>Subdoligranulum</taxon>
    </lineage>
</organism>
<comment type="similarity">
    <text evidence="1">Belongs to the initiator RepB protein family.</text>
</comment>
<dbReference type="Gene3D" id="1.10.10.10">
    <property type="entry name" value="Winged helix-like DNA-binding domain superfamily/Winged helix DNA-binding domain"/>
    <property type="match status" value="2"/>
</dbReference>
<evidence type="ECO:0000313" key="5">
    <source>
        <dbReference type="EMBL" id="MBS5333698.1"/>
    </source>
</evidence>
<feature type="coiled-coil region" evidence="2">
    <location>
        <begin position="391"/>
        <end position="450"/>
    </location>
</feature>
<evidence type="ECO:0000256" key="1">
    <source>
        <dbReference type="ARBA" id="ARBA00038283"/>
    </source>
</evidence>
<evidence type="ECO:0000313" key="6">
    <source>
        <dbReference type="Proteomes" id="UP000759273"/>
    </source>
</evidence>
<evidence type="ECO:0000259" key="4">
    <source>
        <dbReference type="Pfam" id="PF01051"/>
    </source>
</evidence>
<dbReference type="Proteomes" id="UP000759273">
    <property type="component" value="Unassembled WGS sequence"/>
</dbReference>
<feature type="compositionally biased region" description="Basic and acidic residues" evidence="3">
    <location>
        <begin position="256"/>
        <end position="276"/>
    </location>
</feature>
<dbReference type="InterPro" id="IPR000525">
    <property type="entry name" value="Initiator_Rep_WH1"/>
</dbReference>
<dbReference type="EMBL" id="JAGZGG010000054">
    <property type="protein sequence ID" value="MBS5333698.1"/>
    <property type="molecule type" value="Genomic_DNA"/>
</dbReference>
<feature type="domain" description="Initiator Rep protein WH1" evidence="4">
    <location>
        <begin position="48"/>
        <end position="196"/>
    </location>
</feature>
<gene>
    <name evidence="5" type="ORF">KHY36_14390</name>
</gene>
<reference evidence="5" key="1">
    <citation type="submission" date="2021-02" db="EMBL/GenBank/DDBJ databases">
        <title>Infant gut strain persistence is associated with maternal origin, phylogeny, and functional potential including surface adhesion and iron acquisition.</title>
        <authorList>
            <person name="Lou Y.C."/>
        </authorList>
    </citation>
    <scope>NUCLEOTIDE SEQUENCE</scope>
    <source>
        <strain evidence="5">L3_101_000M1_dasL3_101_000M1_concoct_87</strain>
    </source>
</reference>
<dbReference type="InterPro" id="IPR036388">
    <property type="entry name" value="WH-like_DNA-bd_sf"/>
</dbReference>
<dbReference type="GO" id="GO:0006270">
    <property type="term" value="P:DNA replication initiation"/>
    <property type="evidence" value="ECO:0007669"/>
    <property type="project" value="InterPro"/>
</dbReference>
<comment type="caution">
    <text evidence="5">The sequence shown here is derived from an EMBL/GenBank/DDBJ whole genome shotgun (WGS) entry which is preliminary data.</text>
</comment>
<sequence length="518" mass="60943">MKKNSDNIKDNDTIEAIVGEVLTEQEAEEKKAAIAKRNDRNLIFGSYITKSNDLIQKTKYSLPRNEQKILFMLLSKIDQKRDTDASKYYTITFTEFSKLTGVNAMDSSYIKYLQETVNSLASRFFWVPNPNGTGYNQMAWILPTVEVNTKDKTIKMQFHPKIWKDIAQLTSNYTSYSIEYLLMMQSTYSMRVYEIILSYDNGDRDYGYNNGLVFEPVTEKILSKFPEKREELKGFKYKRFETDEFKSILSVPPMDEQNRSKSKKKDDPEPKYSRERTLAEKYPTFTAFENNVLKIVKKEINELTDLWFDYVPVRIKGERKYKYLYIFIKYKTKEEMRKVRAFHDSKDPDLEVPRRPRRRNKMAESQATPEMLSAPIPDSILDMTFRNARNIIRAKAEYSELEKLLSAEERNILEDIFTYTSKILTNQKKREQAEETLEALNRIIKDNNGLKAWALGMCSKFKTMFASSTERKSAQYYRTVVYNEIAENTAVTIENGKQWLNWNGTKRTFKLDMFDEGD</sequence>
<protein>
    <submittedName>
        <fullName evidence="5">Replication initiation protein</fullName>
    </submittedName>
</protein>
<dbReference type="AlphaFoldDB" id="A0A943DDE5"/>
<dbReference type="SUPFAM" id="SSF46785">
    <property type="entry name" value="Winged helix' DNA-binding domain"/>
    <property type="match status" value="2"/>
</dbReference>
<dbReference type="InterPro" id="IPR036390">
    <property type="entry name" value="WH_DNA-bd_sf"/>
</dbReference>
<evidence type="ECO:0000256" key="3">
    <source>
        <dbReference type="SAM" id="MobiDB-lite"/>
    </source>
</evidence>
<feature type="region of interest" description="Disordered" evidence="3">
    <location>
        <begin position="253"/>
        <end position="276"/>
    </location>
</feature>
<accession>A0A943DDE5</accession>
<feature type="region of interest" description="Disordered" evidence="3">
    <location>
        <begin position="346"/>
        <end position="368"/>
    </location>
</feature>
<keyword evidence="2" id="KW-0175">Coiled coil</keyword>
<dbReference type="Pfam" id="PF01051">
    <property type="entry name" value="Rep3_N"/>
    <property type="match status" value="1"/>
</dbReference>
<dbReference type="GO" id="GO:0003887">
    <property type="term" value="F:DNA-directed DNA polymerase activity"/>
    <property type="evidence" value="ECO:0007669"/>
    <property type="project" value="InterPro"/>
</dbReference>
<evidence type="ECO:0000256" key="2">
    <source>
        <dbReference type="SAM" id="Coils"/>
    </source>
</evidence>
<proteinExistence type="inferred from homology"/>
<name>A0A943DDE5_9FIRM</name>